<dbReference type="InterPro" id="IPR020904">
    <property type="entry name" value="Sc_DH/Rdtase_CS"/>
</dbReference>
<dbReference type="GO" id="GO:0016491">
    <property type="term" value="F:oxidoreductase activity"/>
    <property type="evidence" value="ECO:0007669"/>
    <property type="project" value="UniProtKB-KW"/>
</dbReference>
<evidence type="ECO:0000256" key="3">
    <source>
        <dbReference type="ARBA" id="ARBA00023002"/>
    </source>
</evidence>
<dbReference type="RefSeq" id="WP_180893409.1">
    <property type="nucleotide sequence ID" value="NZ_JACCKD010000004.1"/>
</dbReference>
<evidence type="ECO:0000256" key="2">
    <source>
        <dbReference type="ARBA" id="ARBA00022797"/>
    </source>
</evidence>
<keyword evidence="7" id="KW-1185">Reference proteome</keyword>
<dbReference type="Pfam" id="PF13561">
    <property type="entry name" value="adh_short_C2"/>
    <property type="match status" value="1"/>
</dbReference>
<accession>A0A838ABJ6</accession>
<feature type="domain" description="Ketoreductase" evidence="5">
    <location>
        <begin position="7"/>
        <end position="192"/>
    </location>
</feature>
<protein>
    <submittedName>
        <fullName evidence="6">SDR family oxidoreductase</fullName>
    </submittedName>
</protein>
<dbReference type="PANTHER" id="PTHR43943:SF17">
    <property type="entry name" value="3-PHENYLPROPIONATE-DIHYDRODIOL_CINNAMIC ACID-DIHYDRODIOL DEHYDROGENASE"/>
    <property type="match status" value="1"/>
</dbReference>
<dbReference type="Gene3D" id="3.40.50.720">
    <property type="entry name" value="NAD(P)-binding Rossmann-like Domain"/>
    <property type="match status" value="1"/>
</dbReference>
<evidence type="ECO:0000313" key="6">
    <source>
        <dbReference type="EMBL" id="MBA0126601.1"/>
    </source>
</evidence>
<dbReference type="SMART" id="SM00822">
    <property type="entry name" value="PKS_KR"/>
    <property type="match status" value="1"/>
</dbReference>
<dbReference type="PROSITE" id="PS00061">
    <property type="entry name" value="ADH_SHORT"/>
    <property type="match status" value="1"/>
</dbReference>
<dbReference type="CDD" id="cd05233">
    <property type="entry name" value="SDR_c"/>
    <property type="match status" value="1"/>
</dbReference>
<keyword evidence="2" id="KW-0058">Aromatic hydrocarbons catabolism</keyword>
<gene>
    <name evidence="6" type="ORF">H0B56_13700</name>
</gene>
<dbReference type="InterPro" id="IPR002347">
    <property type="entry name" value="SDR_fam"/>
</dbReference>
<organism evidence="6 7">
    <name type="scientific">Haloechinothrix aidingensis</name>
    <dbReference type="NCBI Taxonomy" id="2752311"/>
    <lineage>
        <taxon>Bacteria</taxon>
        <taxon>Bacillati</taxon>
        <taxon>Actinomycetota</taxon>
        <taxon>Actinomycetes</taxon>
        <taxon>Pseudonocardiales</taxon>
        <taxon>Pseudonocardiaceae</taxon>
        <taxon>Haloechinothrix</taxon>
    </lineage>
</organism>
<dbReference type="InterPro" id="IPR036291">
    <property type="entry name" value="NAD(P)-bd_dom_sf"/>
</dbReference>
<evidence type="ECO:0000256" key="1">
    <source>
        <dbReference type="ARBA" id="ARBA00006484"/>
    </source>
</evidence>
<reference evidence="6 7" key="1">
    <citation type="submission" date="2020-07" db="EMBL/GenBank/DDBJ databases">
        <title>Genome of Haloechinothrix sp.</title>
        <authorList>
            <person name="Tang S.-K."/>
            <person name="Yang L."/>
            <person name="Zhu W.-Y."/>
        </authorList>
    </citation>
    <scope>NUCLEOTIDE SEQUENCE [LARGE SCALE GENOMIC DNA]</scope>
    <source>
        <strain evidence="6 7">YIM 98757</strain>
    </source>
</reference>
<keyword evidence="3" id="KW-0560">Oxidoreductase</keyword>
<dbReference type="AlphaFoldDB" id="A0A838ABJ6"/>
<dbReference type="PANTHER" id="PTHR43943">
    <property type="entry name" value="DEHYDROGENASE/REDUCTASE (SDR FAMILY) MEMBER 4"/>
    <property type="match status" value="1"/>
</dbReference>
<dbReference type="FunFam" id="3.40.50.720:FF:000084">
    <property type="entry name" value="Short-chain dehydrogenase reductase"/>
    <property type="match status" value="1"/>
</dbReference>
<dbReference type="SUPFAM" id="SSF51735">
    <property type="entry name" value="NAD(P)-binding Rossmann-fold domains"/>
    <property type="match status" value="1"/>
</dbReference>
<comment type="caution">
    <text evidence="6">The sequence shown here is derived from an EMBL/GenBank/DDBJ whole genome shotgun (WGS) entry which is preliminary data.</text>
</comment>
<keyword evidence="4" id="KW-0520">NAD</keyword>
<dbReference type="Proteomes" id="UP000582974">
    <property type="component" value="Unassembled WGS sequence"/>
</dbReference>
<proteinExistence type="inferred from homology"/>
<sequence length="278" mass="28407">MSVEGMGVLVTGGGSGIGLGVARHLAAEGAHVTVCGRTEATLASAVEEISAHAAGGSRAGYVVADVSDEDAVASAVARASERAGGRLDGVVTCAGGNSWVGPITQMPIEQWNGALETNLTGTMLALKHAGAYMAKAGGGAIVGISSIASSNTHRWFGPYGVTKAGVDHLCQLAADELGPSNVRVNCVRPGLVRTEMVEAITGSDNPVRDDYESCIPLPRIGEVGDIAAAVRFLIGPESSWLTGQVINVDGGHSLRRGPDLRPWLEPAYGEDGLRGIVS</sequence>
<evidence type="ECO:0000259" key="5">
    <source>
        <dbReference type="SMART" id="SM00822"/>
    </source>
</evidence>
<dbReference type="NCBIfam" id="NF004528">
    <property type="entry name" value="PRK05875.1"/>
    <property type="match status" value="1"/>
</dbReference>
<dbReference type="PRINTS" id="PR00081">
    <property type="entry name" value="GDHRDH"/>
</dbReference>
<name>A0A838ABJ6_9PSEU</name>
<dbReference type="InterPro" id="IPR057326">
    <property type="entry name" value="KR_dom"/>
</dbReference>
<evidence type="ECO:0000256" key="4">
    <source>
        <dbReference type="ARBA" id="ARBA00023027"/>
    </source>
</evidence>
<evidence type="ECO:0000313" key="7">
    <source>
        <dbReference type="Proteomes" id="UP000582974"/>
    </source>
</evidence>
<comment type="similarity">
    <text evidence="1">Belongs to the short-chain dehydrogenases/reductases (SDR) family.</text>
</comment>
<dbReference type="EMBL" id="JACCKD010000004">
    <property type="protein sequence ID" value="MBA0126601.1"/>
    <property type="molecule type" value="Genomic_DNA"/>
</dbReference>